<organism evidence="1 2">
    <name type="scientific">Sporolactobacillus putidus</name>
    <dbReference type="NCBI Taxonomy" id="492735"/>
    <lineage>
        <taxon>Bacteria</taxon>
        <taxon>Bacillati</taxon>
        <taxon>Bacillota</taxon>
        <taxon>Bacilli</taxon>
        <taxon>Bacillales</taxon>
        <taxon>Sporolactobacillaceae</taxon>
        <taxon>Sporolactobacillus</taxon>
    </lineage>
</organism>
<proteinExistence type="predicted"/>
<sequence>MIELTVNFYGLIILCSFSIRRLLKYLLYFLLLLIPGHGNCATDKKEMKKRQSDSLTYLYSMRKLIKENDQSAIDHLIDGYKFPSIMKDFHRKNQLLLKKKMGQDN</sequence>
<keyword evidence="2" id="KW-1185">Reference proteome</keyword>
<comment type="caution">
    <text evidence="1">The sequence shown here is derived from an EMBL/GenBank/DDBJ whole genome shotgun (WGS) entry which is preliminary data.</text>
</comment>
<accession>A0A917S5M6</accession>
<reference evidence="1" key="2">
    <citation type="submission" date="2020-09" db="EMBL/GenBank/DDBJ databases">
        <authorList>
            <person name="Sun Q."/>
            <person name="Ohkuma M."/>
        </authorList>
    </citation>
    <scope>NUCLEOTIDE SEQUENCE</scope>
    <source>
        <strain evidence="1">JCM 15325</strain>
    </source>
</reference>
<dbReference type="EMBL" id="BMOK01000010">
    <property type="protein sequence ID" value="GGL58850.1"/>
    <property type="molecule type" value="Genomic_DNA"/>
</dbReference>
<evidence type="ECO:0000313" key="1">
    <source>
        <dbReference type="EMBL" id="GGL58850.1"/>
    </source>
</evidence>
<dbReference type="AlphaFoldDB" id="A0A917S5M6"/>
<dbReference type="Proteomes" id="UP000654670">
    <property type="component" value="Unassembled WGS sequence"/>
</dbReference>
<name>A0A917S5M6_9BACL</name>
<protein>
    <submittedName>
        <fullName evidence="1">Uncharacterized protein</fullName>
    </submittedName>
</protein>
<gene>
    <name evidence="1" type="ORF">GCM10007968_23520</name>
</gene>
<reference evidence="1" key="1">
    <citation type="journal article" date="2014" name="Int. J. Syst. Evol. Microbiol.">
        <title>Complete genome sequence of Corynebacterium casei LMG S-19264T (=DSM 44701T), isolated from a smear-ripened cheese.</title>
        <authorList>
            <consortium name="US DOE Joint Genome Institute (JGI-PGF)"/>
            <person name="Walter F."/>
            <person name="Albersmeier A."/>
            <person name="Kalinowski J."/>
            <person name="Ruckert C."/>
        </authorList>
    </citation>
    <scope>NUCLEOTIDE SEQUENCE</scope>
    <source>
        <strain evidence="1">JCM 15325</strain>
    </source>
</reference>
<evidence type="ECO:0000313" key="2">
    <source>
        <dbReference type="Proteomes" id="UP000654670"/>
    </source>
</evidence>